<sequence length="238" mass="26870">MAWSTRQVAELAGTTVKAVRHYHRIGLLEEPERASNGYKRYGISHLTRLLRIRRLVDLGVPLAEIAVVEGPDDRAEQALRALDAELAASIERQQRMRAELAAVLRNRTLAELPPGFDGIREEVPRSGRSLMLLYARVFSPEVMDALQEIVSRPMLPVETEFEGLPADADEATRADLARRYLPEFHRQYEAYPAMRDAWRTAPGGEAYAASVVVPAMVEYYNWAQLDVLQRMNALLAEE</sequence>
<feature type="domain" description="HTH merR-type" evidence="2">
    <location>
        <begin position="2"/>
        <end position="71"/>
    </location>
</feature>
<dbReference type="RefSeq" id="WP_258349052.1">
    <property type="nucleotide sequence ID" value="NZ_BAAAYK010000038.1"/>
</dbReference>
<dbReference type="Pfam" id="PF13411">
    <property type="entry name" value="MerR_1"/>
    <property type="match status" value="1"/>
</dbReference>
<dbReference type="EMBL" id="BAAAYK010000038">
    <property type="protein sequence ID" value="GAA3358039.1"/>
    <property type="molecule type" value="Genomic_DNA"/>
</dbReference>
<evidence type="ECO:0000313" key="4">
    <source>
        <dbReference type="Proteomes" id="UP001500483"/>
    </source>
</evidence>
<organism evidence="3 4">
    <name type="scientific">Saccharopolyspora gregorii</name>
    <dbReference type="NCBI Taxonomy" id="33914"/>
    <lineage>
        <taxon>Bacteria</taxon>
        <taxon>Bacillati</taxon>
        <taxon>Actinomycetota</taxon>
        <taxon>Actinomycetes</taxon>
        <taxon>Pseudonocardiales</taxon>
        <taxon>Pseudonocardiaceae</taxon>
        <taxon>Saccharopolyspora</taxon>
    </lineage>
</organism>
<comment type="caution">
    <text evidence="3">The sequence shown here is derived from an EMBL/GenBank/DDBJ whole genome shotgun (WGS) entry which is preliminary data.</text>
</comment>
<name>A0ABP6RNN4_9PSEU</name>
<proteinExistence type="predicted"/>
<dbReference type="PROSITE" id="PS50937">
    <property type="entry name" value="HTH_MERR_2"/>
    <property type="match status" value="1"/>
</dbReference>
<dbReference type="InterPro" id="IPR009061">
    <property type="entry name" value="DNA-bd_dom_put_sf"/>
</dbReference>
<evidence type="ECO:0000259" key="2">
    <source>
        <dbReference type="PROSITE" id="PS50937"/>
    </source>
</evidence>
<dbReference type="InterPro" id="IPR000551">
    <property type="entry name" value="MerR-type_HTH_dom"/>
</dbReference>
<dbReference type="Gene3D" id="1.10.1660.10">
    <property type="match status" value="1"/>
</dbReference>
<accession>A0ABP6RNN4</accession>
<dbReference type="InterPro" id="IPR047057">
    <property type="entry name" value="MerR_fam"/>
</dbReference>
<protein>
    <submittedName>
        <fullName evidence="3">MerR family transcriptional regulator</fullName>
    </submittedName>
</protein>
<dbReference type="PANTHER" id="PTHR30204:SF93">
    <property type="entry name" value="HTH MERR-TYPE DOMAIN-CONTAINING PROTEIN"/>
    <property type="match status" value="1"/>
</dbReference>
<gene>
    <name evidence="3" type="ORF">GCM10020366_28510</name>
</gene>
<evidence type="ECO:0000313" key="3">
    <source>
        <dbReference type="EMBL" id="GAA3358039.1"/>
    </source>
</evidence>
<dbReference type="SMART" id="SM00422">
    <property type="entry name" value="HTH_MERR"/>
    <property type="match status" value="1"/>
</dbReference>
<dbReference type="PRINTS" id="PR00040">
    <property type="entry name" value="HTHMERR"/>
</dbReference>
<reference evidence="4" key="1">
    <citation type="journal article" date="2019" name="Int. J. Syst. Evol. Microbiol.">
        <title>The Global Catalogue of Microorganisms (GCM) 10K type strain sequencing project: providing services to taxonomists for standard genome sequencing and annotation.</title>
        <authorList>
            <consortium name="The Broad Institute Genomics Platform"/>
            <consortium name="The Broad Institute Genome Sequencing Center for Infectious Disease"/>
            <person name="Wu L."/>
            <person name="Ma J."/>
        </authorList>
    </citation>
    <scope>NUCLEOTIDE SEQUENCE [LARGE SCALE GENOMIC DNA]</scope>
    <source>
        <strain evidence="4">JCM 9687</strain>
    </source>
</reference>
<dbReference type="Proteomes" id="UP001500483">
    <property type="component" value="Unassembled WGS sequence"/>
</dbReference>
<keyword evidence="1" id="KW-0238">DNA-binding</keyword>
<evidence type="ECO:0000256" key="1">
    <source>
        <dbReference type="ARBA" id="ARBA00023125"/>
    </source>
</evidence>
<dbReference type="SUPFAM" id="SSF46955">
    <property type="entry name" value="Putative DNA-binding domain"/>
    <property type="match status" value="1"/>
</dbReference>
<keyword evidence="4" id="KW-1185">Reference proteome</keyword>
<dbReference type="PANTHER" id="PTHR30204">
    <property type="entry name" value="REDOX-CYCLING DRUG-SENSING TRANSCRIPTIONAL ACTIVATOR SOXR"/>
    <property type="match status" value="1"/>
</dbReference>